<keyword evidence="3" id="KW-0804">Transcription</keyword>
<protein>
    <submittedName>
        <fullName evidence="6">TetR family transcriptional regulator</fullName>
    </submittedName>
</protein>
<dbReference type="RefSeq" id="WP_188522134.1">
    <property type="nucleotide sequence ID" value="NZ_BMDG01000002.1"/>
</dbReference>
<gene>
    <name evidence="6" type="ORF">GCM10007368_05480</name>
</gene>
<comment type="caution">
    <text evidence="6">The sequence shown here is derived from an EMBL/GenBank/DDBJ whole genome shotgun (WGS) entry which is preliminary data.</text>
</comment>
<evidence type="ECO:0000256" key="3">
    <source>
        <dbReference type="ARBA" id="ARBA00023163"/>
    </source>
</evidence>
<dbReference type="InterPro" id="IPR036271">
    <property type="entry name" value="Tet_transcr_reg_TetR-rel_C_sf"/>
</dbReference>
<organism evidence="6 7">
    <name type="scientific">Isoptericola cucumis</name>
    <dbReference type="NCBI Taxonomy" id="1776856"/>
    <lineage>
        <taxon>Bacteria</taxon>
        <taxon>Bacillati</taxon>
        <taxon>Actinomycetota</taxon>
        <taxon>Actinomycetes</taxon>
        <taxon>Micrococcales</taxon>
        <taxon>Promicromonosporaceae</taxon>
        <taxon>Isoptericola</taxon>
    </lineage>
</organism>
<evidence type="ECO:0000313" key="7">
    <source>
        <dbReference type="Proteomes" id="UP000632535"/>
    </source>
</evidence>
<proteinExistence type="predicted"/>
<dbReference type="PANTHER" id="PTHR30055">
    <property type="entry name" value="HTH-TYPE TRANSCRIPTIONAL REGULATOR RUTR"/>
    <property type="match status" value="1"/>
</dbReference>
<feature type="DNA-binding region" description="H-T-H motif" evidence="4">
    <location>
        <begin position="61"/>
        <end position="80"/>
    </location>
</feature>
<dbReference type="InterPro" id="IPR001647">
    <property type="entry name" value="HTH_TetR"/>
</dbReference>
<dbReference type="InterPro" id="IPR004111">
    <property type="entry name" value="Repressor_TetR_C"/>
</dbReference>
<dbReference type="Gene3D" id="1.10.10.60">
    <property type="entry name" value="Homeodomain-like"/>
    <property type="match status" value="1"/>
</dbReference>
<dbReference type="SUPFAM" id="SSF48498">
    <property type="entry name" value="Tetracyclin repressor-like, C-terminal domain"/>
    <property type="match status" value="1"/>
</dbReference>
<dbReference type="SUPFAM" id="SSF46689">
    <property type="entry name" value="Homeodomain-like"/>
    <property type="match status" value="1"/>
</dbReference>
<keyword evidence="2 4" id="KW-0238">DNA-binding</keyword>
<keyword evidence="7" id="KW-1185">Reference proteome</keyword>
<dbReference type="PANTHER" id="PTHR30055:SF151">
    <property type="entry name" value="TRANSCRIPTIONAL REGULATORY PROTEIN"/>
    <property type="match status" value="1"/>
</dbReference>
<dbReference type="Gene3D" id="1.10.357.10">
    <property type="entry name" value="Tetracycline Repressor, domain 2"/>
    <property type="match status" value="1"/>
</dbReference>
<dbReference type="EMBL" id="BMDG01000002">
    <property type="protein sequence ID" value="GGI05303.1"/>
    <property type="molecule type" value="Genomic_DNA"/>
</dbReference>
<evidence type="ECO:0000256" key="1">
    <source>
        <dbReference type="ARBA" id="ARBA00023015"/>
    </source>
</evidence>
<dbReference type="Pfam" id="PF00440">
    <property type="entry name" value="TetR_N"/>
    <property type="match status" value="1"/>
</dbReference>
<keyword evidence="1" id="KW-0805">Transcription regulation</keyword>
<sequence>MSDRSADRAPADARAHVTRALELLWHGRAPAGRGPRPGLTLDRIVEVAIEIADGDGTAALSMRRIARELGVGTMTLYRYVPDKQVLLALVLDRVLAPAPGAGAPPDSWRETLSSDAREGRALYLRHPWLLEVNMARPVLGPGNVAGLERTMTGLADLPLSSRDKLDLVTALDGFVVGAVRQQIFYERVSAESGLDDEEFWGAQLPFMEPAMRSGDYPTMAALDTDAFQGTWEGTFELGLSCFLDGLELHVERQGRRR</sequence>
<dbReference type="InterPro" id="IPR009057">
    <property type="entry name" value="Homeodomain-like_sf"/>
</dbReference>
<accession>A0ABQ2B3G7</accession>
<reference evidence="7" key="1">
    <citation type="journal article" date="2019" name="Int. J. Syst. Evol. Microbiol.">
        <title>The Global Catalogue of Microorganisms (GCM) 10K type strain sequencing project: providing services to taxonomists for standard genome sequencing and annotation.</title>
        <authorList>
            <consortium name="The Broad Institute Genomics Platform"/>
            <consortium name="The Broad Institute Genome Sequencing Center for Infectious Disease"/>
            <person name="Wu L."/>
            <person name="Ma J."/>
        </authorList>
    </citation>
    <scope>NUCLEOTIDE SEQUENCE [LARGE SCALE GENOMIC DNA]</scope>
    <source>
        <strain evidence="7">CCM 8653</strain>
    </source>
</reference>
<dbReference type="InterPro" id="IPR050109">
    <property type="entry name" value="HTH-type_TetR-like_transc_reg"/>
</dbReference>
<evidence type="ECO:0000256" key="4">
    <source>
        <dbReference type="PROSITE-ProRule" id="PRU00335"/>
    </source>
</evidence>
<name>A0ABQ2B3G7_9MICO</name>
<feature type="domain" description="HTH tetR-type" evidence="5">
    <location>
        <begin position="38"/>
        <end position="98"/>
    </location>
</feature>
<dbReference type="PROSITE" id="PS50977">
    <property type="entry name" value="HTH_TETR_2"/>
    <property type="match status" value="1"/>
</dbReference>
<dbReference type="Proteomes" id="UP000632535">
    <property type="component" value="Unassembled WGS sequence"/>
</dbReference>
<evidence type="ECO:0000256" key="2">
    <source>
        <dbReference type="ARBA" id="ARBA00023125"/>
    </source>
</evidence>
<evidence type="ECO:0000259" key="5">
    <source>
        <dbReference type="PROSITE" id="PS50977"/>
    </source>
</evidence>
<evidence type="ECO:0000313" key="6">
    <source>
        <dbReference type="EMBL" id="GGI05303.1"/>
    </source>
</evidence>
<dbReference type="Pfam" id="PF02909">
    <property type="entry name" value="TetR_C_1"/>
    <property type="match status" value="1"/>
</dbReference>